<dbReference type="NCBIfam" id="NF041518">
    <property type="entry name" value="choice_anch_Q"/>
    <property type="match status" value="2"/>
</dbReference>
<evidence type="ECO:0000259" key="1">
    <source>
        <dbReference type="Pfam" id="PF13229"/>
    </source>
</evidence>
<accession>A0ABU9HSZ4</accession>
<evidence type="ECO:0000259" key="2">
    <source>
        <dbReference type="Pfam" id="PF19081"/>
    </source>
</evidence>
<dbReference type="InterPro" id="IPR039448">
    <property type="entry name" value="Beta_helix"/>
</dbReference>
<dbReference type="Gene3D" id="2.160.20.10">
    <property type="entry name" value="Single-stranded right-handed beta-helix, Pectin lyase-like"/>
    <property type="match status" value="3"/>
</dbReference>
<name>A0ABU9HSZ4_9FLAO</name>
<dbReference type="NCBIfam" id="NF033708">
    <property type="entry name" value="T9SS_Cterm_ChiA"/>
    <property type="match status" value="1"/>
</dbReference>
<feature type="domain" description="Right handed beta helix" evidence="1">
    <location>
        <begin position="210"/>
        <end position="339"/>
    </location>
</feature>
<dbReference type="InterPro" id="IPR011050">
    <property type="entry name" value="Pectin_lyase_fold/virulence"/>
</dbReference>
<protein>
    <submittedName>
        <fullName evidence="3">Choice-of-anchor Q domain-containing protein</fullName>
    </submittedName>
</protein>
<gene>
    <name evidence="3" type="ORF">AAEO56_00270</name>
</gene>
<dbReference type="Pfam" id="PF19081">
    <property type="entry name" value="Ig_7"/>
    <property type="match status" value="2"/>
</dbReference>
<dbReference type="RefSeq" id="WP_341695003.1">
    <property type="nucleotide sequence ID" value="NZ_JBBYHR010000001.1"/>
</dbReference>
<dbReference type="Pfam" id="PF13229">
    <property type="entry name" value="Beta_helix"/>
    <property type="match status" value="1"/>
</dbReference>
<dbReference type="PANTHER" id="PTHR11319">
    <property type="entry name" value="G PROTEIN-COUPLED RECEPTOR-RELATED"/>
    <property type="match status" value="1"/>
</dbReference>
<dbReference type="SUPFAM" id="SSF51126">
    <property type="entry name" value="Pectin lyase-like"/>
    <property type="match status" value="3"/>
</dbReference>
<dbReference type="PANTHER" id="PTHR11319:SF35">
    <property type="entry name" value="OUTER MEMBRANE PROTEIN PMPC-RELATED"/>
    <property type="match status" value="1"/>
</dbReference>
<dbReference type="InterPro" id="IPR006626">
    <property type="entry name" value="PbH1"/>
</dbReference>
<feature type="domain" description="Ig-like" evidence="2">
    <location>
        <begin position="443"/>
        <end position="511"/>
    </location>
</feature>
<dbReference type="EMBL" id="JBBYHR010000001">
    <property type="protein sequence ID" value="MEL1242677.1"/>
    <property type="molecule type" value="Genomic_DNA"/>
</dbReference>
<dbReference type="SMART" id="SM00710">
    <property type="entry name" value="PbH1"/>
    <property type="match status" value="9"/>
</dbReference>
<dbReference type="Proteomes" id="UP001464555">
    <property type="component" value="Unassembled WGS sequence"/>
</dbReference>
<feature type="domain" description="Ig-like" evidence="2">
    <location>
        <begin position="917"/>
        <end position="971"/>
    </location>
</feature>
<dbReference type="InterPro" id="IPR044023">
    <property type="entry name" value="Ig_7"/>
</dbReference>
<reference evidence="3 4" key="1">
    <citation type="submission" date="2024-04" db="EMBL/GenBank/DDBJ databases">
        <title>Flavobacterium sp. DGU11 16S ribosomal RNA gene Genome sequencing and assembly.</title>
        <authorList>
            <person name="Park S."/>
        </authorList>
    </citation>
    <scope>NUCLEOTIDE SEQUENCE [LARGE SCALE GENOMIC DNA]</scope>
    <source>
        <strain evidence="3 4">DGU11</strain>
    </source>
</reference>
<evidence type="ECO:0000313" key="4">
    <source>
        <dbReference type="Proteomes" id="UP001464555"/>
    </source>
</evidence>
<evidence type="ECO:0000313" key="3">
    <source>
        <dbReference type="EMBL" id="MEL1242677.1"/>
    </source>
</evidence>
<comment type="caution">
    <text evidence="3">The sequence shown here is derived from an EMBL/GenBank/DDBJ whole genome shotgun (WGS) entry which is preliminary data.</text>
</comment>
<dbReference type="InterPro" id="IPR012334">
    <property type="entry name" value="Pectin_lyas_fold"/>
</dbReference>
<organism evidence="3 4">
    <name type="scientific">Flavobacterium arundinis</name>
    <dbReference type="NCBI Taxonomy" id="3139143"/>
    <lineage>
        <taxon>Bacteria</taxon>
        <taxon>Pseudomonadati</taxon>
        <taxon>Bacteroidota</taxon>
        <taxon>Flavobacteriia</taxon>
        <taxon>Flavobacteriales</taxon>
        <taxon>Flavobacteriaceae</taxon>
        <taxon>Flavobacterium</taxon>
    </lineage>
</organism>
<proteinExistence type="predicted"/>
<sequence>MTSHYFQFCKPQSAGFLLLLLFGVSMSGQTIRYVKQGGTGNGTSWANASGDLQGMIDAANTEQVWVATGTYKPTLIVGTGTNDRHKSFLMKINVKIFGGFAGNETAASQRNWTDNVTVLSGDMGLQDNDVDNAYQVVTSFGNAGTAELNGFTITKGNANGATWVYINDVQIFKGYTNAILNWESSPAYSNLKITNNKGGAYTVYSRQSLSVFDNVTISNNTANDGAIYFTGLSAILRNTTVSANTGTGIRCEYAIPDLTNVTVCGNTKGIYYANVNSSTFKNILVNGNAGDAVYLSQVGGYSHMFDNVTISGNAGYSIFNNNSQSFITIRNSIIRGNQYDVVSSKLMYNSLVQGNNDSSSTNGNVHGATDPLFEYEPPYTSAPFSDGDYNLRPCSTLVNYGNNNYAGNLATDIAGNPRIYGQNVDFGAFELQEPQSSSITFQPSAPTTQQFIAGATVSNLEATGSNLKWYRTATGGQPLALQAQLATGSYYVSQTLNGCEGYRSHVNVTINYPEIVFVKPIAMGNGSGTNWENASADLQGMVNATGVQQVWVAAGTYKPAIKAGNGTTEQHKAFVMKSNVKIYGGFAGTETVLEQRDPAANSSILSGDLGIEGNTSDNAYHVVICSGYIGTATLDGFTVSHGYARYHTPSLTHTVNGNTIEQYGGGIYCTGSAPLFGNIILSENTGDDGMAMFVSNYSTVTISKLSVRNNTGNQSVYGTVAINLSTLFLTDAIFSGNNRTALYSYASTCNLTNTAITGNLIDGIYNLSGTIELRNVTISGNGSYGIRNDGTAALYNTLVYGNQYGTTGNYSINYSLVQGADNSSNGNFNGFTDPLFVYAPSYTMAPFTSGDYRLQSCSPVLNAGNNGYASNISADLEGYPRIYSAIVDLGAYECQFNAHTVPPAPGAEAQNFDDGATISNLIATGTDVRWYAAPIGGAPLDGNTPALSGTYYVSQTVDGCESARTPVSITVDYPPIRYVKAVASGSGDGTSWADASADLQAMINAPAVQQVWVAGGQYQPQSGGSFSMKAGVKLYGGFPALGNPGMSARNIRTYQTVLNGNGSSVINNNGNGLTNTALLDGFIIQGGNAYNGGGMYNSNSYPAISNCIFRNNTADNWGGALLNSGNGNTSVTNCLFYKNQAGRGGAVYETQNAHTVYINATLVDNLAISDGGAVYTISNAYAQFYNCILHNNMAYGYATQVFVGYQSTAGSYYSMVMGGNNAFYNQFSSNNSVGGTPLFTDALNGDYTLQAISPGVDAGNISYFANADTAIDLSGGLRLFGESIDVGAYEYKPECAVTTEWDGTSWSNGTPASYEYSAIINGDFDSADNGEIIACSIIVNSGDVVIEAGNNFKIKGAVTIDNNNATFTVQQNANLIQIDDVDNTGTIHVIKESAPMYRLDYALWSSPVAGQKLKTFSPQTLDNRFYTYNPLSDAYATVAAPAATDFIEGKSYLIRVDNTHPAYVSDAIAPTPWEGTFTGVPNNGNVNVSVTGMADDIDGYNGIGNPYPSSINIAAFFEANQNNLAEDSPIYFWRKKNDAGTSSYASLTLAGYNQNSGNAFGDSSNGVFDNPNDSGNWVINPGQGFIVQATGSTVTFNNEMRVAVNNGQMFRTAQDSGDKSRLWLNLTNSDDSFGQATIAYTPFTTLGRDFGWDGKALTDGEIAIYSLAGENKFGIQARPAFDPADEVPIECKITVAGNYTISLDHFDGVFTEGQEIFLRDNVLGITHNLESPYQFTTDAGIITGRFDVVYAETLVTDIPAFDSNNIIVYKKGSAINISTGNVDMKSVAVYDIRGRLLYSANDINSATTSITNLQAQDQMLIVEVITVEGVKAGRKIVF</sequence>
<keyword evidence="4" id="KW-1185">Reference proteome</keyword>
<dbReference type="InterPro" id="IPR059226">
    <property type="entry name" value="Choice_anch_Q_dom"/>
</dbReference>